<dbReference type="PANTHER" id="PTHR35807:SF1">
    <property type="entry name" value="TRANSCRIPTIONAL REGULATOR REDD"/>
    <property type="match status" value="1"/>
</dbReference>
<sequence>MRFGVLGPVAVYGDDGVPVPVASAKQRLLLAVLLSRRNTLVSTDTLVDAVWDGRPPRSARANLHSYVHRLRRLLGESRIVHERSGYRLVVRPAEADDEEFERLVVEGRDALADGDVERSAELAHRAVALWRGPRAYTDVADCAAVEPEASRLDELRLTAVELRIDAGLARGRHDLLVGELTALVAAHPLRQRLHARLMLALHRAGRPAEALDVYRRARATLVEELGLEPGPELRELERAILADDPALAPPGPAAAAPAPAQLPPDDPAFTGRRAELRRVTSWLAQDGAVVTISGPGGAGKSALALRAAHAAAAEFPDGRLYVNLHGATPGVRPLQPEEVLARLLGSLGVDERRVPADPAAAAALYRATVAGRRLLIVLDDADSAAQVRPLLPGPGPGPALLVTGRRVLATLTQARPLALGTLPPDEAIALLAAQAGSDRVAAEPDAAAEIVALCGLLPLAVRVAGARLRSRPDWPLAALRDRLDDAQHRLDELEHDDLAVRTSCDVAYQALPPAAADVFAGLGLTGFADFTVHTAAALAGRSLAVTRRALDRLVDAQLLTAAPDDRFTVHDLVRLYAREQAERTLTPSERADAIRRALHHYLAAARHASRSSVAWSDRHAQIGPPELPGGAAGDAVRGRLRASERGTSEAGGDGIPHRTAGAIQPDGPAIAAWVRAESDNVAAAAIHAAALDGDGPAILAGLAAAMAHPLRSQDRWADIVALGHLALGTIGDDGPARWRAKLHQNLSDGYFMLNRLPEAHRHGRAAVAAAHEDGDRRAEADARSTLGFVLHHLNRTDEAFDEYRRAVRIQREIDDIRGQAVTLTRLGAGHHLGGRLDEAVACQERALELDDSPHLTGIAHFRLGDAHLDAGRPELALDCLERAIAAFQACGSSVDEALARWLRGDILRLLGRDGDARHSWRSSADLLRQMRSLTGDEAGDLLGAPVPRMPDVLRRGRDARPAG</sequence>
<dbReference type="Gene3D" id="1.25.40.10">
    <property type="entry name" value="Tetratricopeptide repeat domain"/>
    <property type="match status" value="3"/>
</dbReference>
<evidence type="ECO:0000256" key="2">
    <source>
        <dbReference type="ARBA" id="ARBA00023015"/>
    </source>
</evidence>
<dbReference type="SUPFAM" id="SSF46894">
    <property type="entry name" value="C-terminal effector domain of the bipartite response regulators"/>
    <property type="match status" value="1"/>
</dbReference>
<dbReference type="CDD" id="cd15831">
    <property type="entry name" value="BTAD"/>
    <property type="match status" value="1"/>
</dbReference>
<dbReference type="SMART" id="SM00862">
    <property type="entry name" value="Trans_reg_C"/>
    <property type="match status" value="1"/>
</dbReference>
<evidence type="ECO:0000256" key="7">
    <source>
        <dbReference type="SAM" id="MobiDB-lite"/>
    </source>
</evidence>
<dbReference type="PROSITE" id="PS50005">
    <property type="entry name" value="TPR"/>
    <property type="match status" value="1"/>
</dbReference>
<reference evidence="9 10" key="1">
    <citation type="submission" date="2018-01" db="EMBL/GenBank/DDBJ databases">
        <title>Draft genome sequence of Jiangella sp. GTF31.</title>
        <authorList>
            <person name="Sahin N."/>
            <person name="Ay H."/>
            <person name="Saygin H."/>
        </authorList>
    </citation>
    <scope>NUCLEOTIDE SEQUENCE [LARGE SCALE GENOMIC DNA]</scope>
    <source>
        <strain evidence="9 10">GTF31</strain>
    </source>
</reference>
<comment type="caution">
    <text evidence="9">The sequence shown here is derived from an EMBL/GenBank/DDBJ whole genome shotgun (WGS) entry which is preliminary data.</text>
</comment>
<keyword evidence="10" id="KW-1185">Reference proteome</keyword>
<keyword evidence="5" id="KW-0802">TPR repeat</keyword>
<dbReference type="GO" id="GO:0000160">
    <property type="term" value="P:phosphorelay signal transduction system"/>
    <property type="evidence" value="ECO:0007669"/>
    <property type="project" value="InterPro"/>
</dbReference>
<evidence type="ECO:0000256" key="3">
    <source>
        <dbReference type="ARBA" id="ARBA00023125"/>
    </source>
</evidence>
<dbReference type="Pfam" id="PF00486">
    <property type="entry name" value="Trans_reg_C"/>
    <property type="match status" value="1"/>
</dbReference>
<dbReference type="Gene3D" id="3.40.50.300">
    <property type="entry name" value="P-loop containing nucleotide triphosphate hydrolases"/>
    <property type="match status" value="1"/>
</dbReference>
<dbReference type="InterPro" id="IPR036388">
    <property type="entry name" value="WH-like_DNA-bd_sf"/>
</dbReference>
<dbReference type="Pfam" id="PF03704">
    <property type="entry name" value="BTAD"/>
    <property type="match status" value="1"/>
</dbReference>
<dbReference type="InterPro" id="IPR005158">
    <property type="entry name" value="BTAD"/>
</dbReference>
<organism evidence="9 10">
    <name type="scientific">Jiangella anatolica</name>
    <dbReference type="NCBI Taxonomy" id="2670374"/>
    <lineage>
        <taxon>Bacteria</taxon>
        <taxon>Bacillati</taxon>
        <taxon>Actinomycetota</taxon>
        <taxon>Actinomycetes</taxon>
        <taxon>Jiangellales</taxon>
        <taxon>Jiangellaceae</taxon>
        <taxon>Jiangella</taxon>
    </lineage>
</organism>
<protein>
    <submittedName>
        <fullName evidence="9">AfsR family transcriptional regulator</fullName>
    </submittedName>
</protein>
<evidence type="ECO:0000256" key="4">
    <source>
        <dbReference type="ARBA" id="ARBA00023163"/>
    </source>
</evidence>
<dbReference type="Proteomes" id="UP000248764">
    <property type="component" value="Unassembled WGS sequence"/>
</dbReference>
<dbReference type="SUPFAM" id="SSF52540">
    <property type="entry name" value="P-loop containing nucleoside triphosphate hydrolases"/>
    <property type="match status" value="1"/>
</dbReference>
<dbReference type="InterPro" id="IPR016032">
    <property type="entry name" value="Sig_transdc_resp-reg_C-effctor"/>
</dbReference>
<dbReference type="PANTHER" id="PTHR35807">
    <property type="entry name" value="TRANSCRIPTIONAL REGULATOR REDD-RELATED"/>
    <property type="match status" value="1"/>
</dbReference>
<dbReference type="SMART" id="SM00028">
    <property type="entry name" value="TPR"/>
    <property type="match status" value="5"/>
</dbReference>
<dbReference type="RefSeq" id="WP_111258541.1">
    <property type="nucleotide sequence ID" value="NZ_POTW01000140.1"/>
</dbReference>
<dbReference type="SMART" id="SM01043">
    <property type="entry name" value="BTAD"/>
    <property type="match status" value="1"/>
</dbReference>
<feature type="compositionally biased region" description="Basic and acidic residues" evidence="7">
    <location>
        <begin position="951"/>
        <end position="963"/>
    </location>
</feature>
<keyword evidence="2" id="KW-0805">Transcription regulation</keyword>
<dbReference type="EMBL" id="POTW01000140">
    <property type="protein sequence ID" value="PZF79423.1"/>
    <property type="molecule type" value="Genomic_DNA"/>
</dbReference>
<feature type="repeat" description="TPR" evidence="5">
    <location>
        <begin position="780"/>
        <end position="813"/>
    </location>
</feature>
<feature type="DNA-binding region" description="OmpR/PhoB-type" evidence="6">
    <location>
        <begin position="1"/>
        <end position="90"/>
    </location>
</feature>
<dbReference type="GO" id="GO:0003677">
    <property type="term" value="F:DNA binding"/>
    <property type="evidence" value="ECO:0007669"/>
    <property type="project" value="UniProtKB-UniRule"/>
</dbReference>
<feature type="region of interest" description="Disordered" evidence="7">
    <location>
        <begin position="616"/>
        <end position="661"/>
    </location>
</feature>
<dbReference type="GO" id="GO:0006355">
    <property type="term" value="P:regulation of DNA-templated transcription"/>
    <property type="evidence" value="ECO:0007669"/>
    <property type="project" value="InterPro"/>
</dbReference>
<dbReference type="InterPro" id="IPR051677">
    <property type="entry name" value="AfsR-DnrI-RedD_regulator"/>
</dbReference>
<gene>
    <name evidence="9" type="ORF">C1I92_31235</name>
</gene>
<feature type="domain" description="OmpR/PhoB-type" evidence="8">
    <location>
        <begin position="1"/>
        <end position="90"/>
    </location>
</feature>
<evidence type="ECO:0000256" key="5">
    <source>
        <dbReference type="PROSITE-ProRule" id="PRU00339"/>
    </source>
</evidence>
<dbReference type="InterPro" id="IPR011990">
    <property type="entry name" value="TPR-like_helical_dom_sf"/>
</dbReference>
<dbReference type="InterPro" id="IPR027417">
    <property type="entry name" value="P-loop_NTPase"/>
</dbReference>
<evidence type="ECO:0000256" key="1">
    <source>
        <dbReference type="ARBA" id="ARBA00005820"/>
    </source>
</evidence>
<comment type="similarity">
    <text evidence="1">Belongs to the AfsR/DnrI/RedD regulatory family.</text>
</comment>
<dbReference type="SUPFAM" id="SSF48452">
    <property type="entry name" value="TPR-like"/>
    <property type="match status" value="2"/>
</dbReference>
<feature type="region of interest" description="Disordered" evidence="7">
    <location>
        <begin position="938"/>
        <end position="963"/>
    </location>
</feature>
<accession>A0A2W2CGW3</accession>
<dbReference type="InterPro" id="IPR001867">
    <property type="entry name" value="OmpR/PhoB-type_DNA-bd"/>
</dbReference>
<feature type="region of interest" description="Disordered" evidence="7">
    <location>
        <begin position="244"/>
        <end position="265"/>
    </location>
</feature>
<keyword evidence="3 6" id="KW-0238">DNA-binding</keyword>
<dbReference type="PROSITE" id="PS51755">
    <property type="entry name" value="OMPR_PHOB"/>
    <property type="match status" value="1"/>
</dbReference>
<dbReference type="Gene3D" id="1.10.10.10">
    <property type="entry name" value="Winged helix-like DNA-binding domain superfamily/Winged helix DNA-binding domain"/>
    <property type="match status" value="1"/>
</dbReference>
<name>A0A2W2CGW3_9ACTN</name>
<dbReference type="InterPro" id="IPR019734">
    <property type="entry name" value="TPR_rpt"/>
</dbReference>
<dbReference type="AlphaFoldDB" id="A0A2W2CGW3"/>
<dbReference type="GO" id="GO:0043531">
    <property type="term" value="F:ADP binding"/>
    <property type="evidence" value="ECO:0007669"/>
    <property type="project" value="InterPro"/>
</dbReference>
<keyword evidence="4" id="KW-0804">Transcription</keyword>
<evidence type="ECO:0000259" key="8">
    <source>
        <dbReference type="PROSITE" id="PS51755"/>
    </source>
</evidence>
<proteinExistence type="inferred from homology"/>
<dbReference type="Pfam" id="PF13424">
    <property type="entry name" value="TPR_12"/>
    <property type="match status" value="1"/>
</dbReference>
<evidence type="ECO:0000313" key="10">
    <source>
        <dbReference type="Proteomes" id="UP000248764"/>
    </source>
</evidence>
<evidence type="ECO:0000256" key="6">
    <source>
        <dbReference type="PROSITE-ProRule" id="PRU01091"/>
    </source>
</evidence>
<dbReference type="Pfam" id="PF13432">
    <property type="entry name" value="TPR_16"/>
    <property type="match status" value="1"/>
</dbReference>
<dbReference type="PRINTS" id="PR00364">
    <property type="entry name" value="DISEASERSIST"/>
</dbReference>
<evidence type="ECO:0000313" key="9">
    <source>
        <dbReference type="EMBL" id="PZF79423.1"/>
    </source>
</evidence>